<feature type="domain" description="E3 ubiquitin-protein ligase WAV3-like C-terminal" evidence="3">
    <location>
        <begin position="521"/>
        <end position="594"/>
    </location>
</feature>
<dbReference type="InterPro" id="IPR057427">
    <property type="entry name" value="WAV3_C"/>
</dbReference>
<gene>
    <name evidence="4" type="ORF">Sradi_2441000</name>
</gene>
<feature type="domain" description="VWFA" evidence="2">
    <location>
        <begin position="287"/>
        <end position="340"/>
    </location>
</feature>
<dbReference type="PANTHER" id="PTHR10579:SF55">
    <property type="entry name" value="E3 UBIQUITIN-PROTEIN LIGASE WAV3"/>
    <property type="match status" value="1"/>
</dbReference>
<reference evidence="4" key="1">
    <citation type="submission" date="2020-06" db="EMBL/GenBank/DDBJ databases">
        <authorList>
            <person name="Li T."/>
            <person name="Hu X."/>
            <person name="Zhang T."/>
            <person name="Song X."/>
            <person name="Zhang H."/>
            <person name="Dai N."/>
            <person name="Sheng W."/>
            <person name="Hou X."/>
            <person name="Wei L."/>
        </authorList>
    </citation>
    <scope>NUCLEOTIDE SEQUENCE</scope>
    <source>
        <strain evidence="4">G02</strain>
        <tissue evidence="4">Leaf</tissue>
    </source>
</reference>
<evidence type="ECO:0000259" key="2">
    <source>
        <dbReference type="Pfam" id="PF13519"/>
    </source>
</evidence>
<reference evidence="4" key="2">
    <citation type="journal article" date="2024" name="Plant">
        <title>Genomic evolution and insights into agronomic trait innovations of Sesamum species.</title>
        <authorList>
            <person name="Miao H."/>
            <person name="Wang L."/>
            <person name="Qu L."/>
            <person name="Liu H."/>
            <person name="Sun Y."/>
            <person name="Le M."/>
            <person name="Wang Q."/>
            <person name="Wei S."/>
            <person name="Zheng Y."/>
            <person name="Lin W."/>
            <person name="Duan Y."/>
            <person name="Cao H."/>
            <person name="Xiong S."/>
            <person name="Wang X."/>
            <person name="Wei L."/>
            <person name="Li C."/>
            <person name="Ma Q."/>
            <person name="Ju M."/>
            <person name="Zhao R."/>
            <person name="Li G."/>
            <person name="Mu C."/>
            <person name="Tian Q."/>
            <person name="Mei H."/>
            <person name="Zhang T."/>
            <person name="Gao T."/>
            <person name="Zhang H."/>
        </authorList>
    </citation>
    <scope>NUCLEOTIDE SEQUENCE</scope>
    <source>
        <strain evidence="4">G02</strain>
    </source>
</reference>
<name>A0AAW2SJC9_SESRA</name>
<proteinExistence type="predicted"/>
<dbReference type="Pfam" id="PF13519">
    <property type="entry name" value="VWA_2"/>
    <property type="match status" value="1"/>
</dbReference>
<dbReference type="InterPro" id="IPR002035">
    <property type="entry name" value="VWF_A"/>
</dbReference>
<dbReference type="SUPFAM" id="SSF53300">
    <property type="entry name" value="vWA-like"/>
    <property type="match status" value="1"/>
</dbReference>
<dbReference type="Pfam" id="PF25243">
    <property type="entry name" value="WAV3_C"/>
    <property type="match status" value="1"/>
</dbReference>
<evidence type="ECO:0000259" key="3">
    <source>
        <dbReference type="Pfam" id="PF25243"/>
    </source>
</evidence>
<comment type="caution">
    <text evidence="4">The sequence shown here is derived from an EMBL/GenBank/DDBJ whole genome shotgun (WGS) entry which is preliminary data.</text>
</comment>
<evidence type="ECO:0000256" key="1">
    <source>
        <dbReference type="SAM" id="MobiDB-lite"/>
    </source>
</evidence>
<dbReference type="EMBL" id="JACGWJ010000010">
    <property type="protein sequence ID" value="KAL0392182.1"/>
    <property type="molecule type" value="Genomic_DNA"/>
</dbReference>
<evidence type="ECO:0000313" key="4">
    <source>
        <dbReference type="EMBL" id="KAL0392182.1"/>
    </source>
</evidence>
<protein>
    <submittedName>
        <fullName evidence="4">E3 ubiquitin-protein ligase WAV3</fullName>
    </submittedName>
</protein>
<dbReference type="PANTHER" id="PTHR10579">
    <property type="entry name" value="CALCIUM-ACTIVATED CHLORIDE CHANNEL REGULATOR"/>
    <property type="match status" value="1"/>
</dbReference>
<dbReference type="InterPro" id="IPR051266">
    <property type="entry name" value="CLCR"/>
</dbReference>
<dbReference type="Gene3D" id="3.40.50.410">
    <property type="entry name" value="von Willebrand factor, type A domain"/>
    <property type="match status" value="1"/>
</dbReference>
<organism evidence="4">
    <name type="scientific">Sesamum radiatum</name>
    <name type="common">Black benniseed</name>
    <dbReference type="NCBI Taxonomy" id="300843"/>
    <lineage>
        <taxon>Eukaryota</taxon>
        <taxon>Viridiplantae</taxon>
        <taxon>Streptophyta</taxon>
        <taxon>Embryophyta</taxon>
        <taxon>Tracheophyta</taxon>
        <taxon>Spermatophyta</taxon>
        <taxon>Magnoliopsida</taxon>
        <taxon>eudicotyledons</taxon>
        <taxon>Gunneridae</taxon>
        <taxon>Pentapetalae</taxon>
        <taxon>asterids</taxon>
        <taxon>lamiids</taxon>
        <taxon>Lamiales</taxon>
        <taxon>Pedaliaceae</taxon>
        <taxon>Sesamum</taxon>
    </lineage>
</organism>
<sequence>MGTGWRRAFCNTVPRDRREATATAVAAPSVASVDKQQSPKIKFGGSNPSTPRLRCKTIVNQNGDNLDLVSPKLECKTTPKTHSKSPRTRLGSNPSSPRSPFSILKNTLRLSRPRTSISEALSSAPFAIPLGKMFLYSQYIHKTRPKSSKIMPPRRGKIVQIDSNTPTKTTPVSSPKFTKQFEVKSYADDEPLVTPKAGAKFVPIPEAVEDEAEEVEEFQGFFVNPISSSDDAFAFNRDSRSVEVSLLPDAAVISQGRTHDTYAVVLKVKAPPPPHVRDAAKRAPIDLVTVLDVSGSMCGAKLEMLKRAMRLVISSLGSADRLSILAFSAAPKRLLPLRRMTPNECLKNGGRNPVASIILLSDGQDDAVPPNNDANQRRGSSHVSSTRFAHVEIPVHSSGFGREPAEDAFSKCVGGLLSVVVQDLRVQLGFGSGSDPAEITAVYSCNERPTVLGSGCIRLGDLYAEEEKELFVEIRVPASRVGSHHVLSVKCCYKDPATQELIYGRDQALLMPRPQTVQSGSPRIERLRNSFISSRAVAESRRLIEHNEMSSAMQLLSSARALLLQSRSESAGEYIRGLEGQLAEVQWRIQYQQQLMLRRRTEERDTGCSWMRMGSRLRRRRLGGRLRSWLKWLT</sequence>
<feature type="region of interest" description="Disordered" evidence="1">
    <location>
        <begin position="30"/>
        <end position="49"/>
    </location>
</feature>
<dbReference type="InterPro" id="IPR036465">
    <property type="entry name" value="vWFA_dom_sf"/>
</dbReference>
<dbReference type="AlphaFoldDB" id="A0AAW2SJC9"/>
<feature type="compositionally biased region" description="Polar residues" evidence="1">
    <location>
        <begin position="90"/>
        <end position="102"/>
    </location>
</feature>
<accession>A0AAW2SJC9</accession>
<feature type="region of interest" description="Disordered" evidence="1">
    <location>
        <begin position="76"/>
        <end position="102"/>
    </location>
</feature>